<dbReference type="SUPFAM" id="SSF46785">
    <property type="entry name" value="Winged helix' DNA-binding domain"/>
    <property type="match status" value="1"/>
</dbReference>
<evidence type="ECO:0000313" key="9">
    <source>
        <dbReference type="Proteomes" id="UP000758022"/>
    </source>
</evidence>
<dbReference type="InterPro" id="IPR005119">
    <property type="entry name" value="LysR_subst-bd"/>
</dbReference>
<evidence type="ECO:0000259" key="5">
    <source>
        <dbReference type="PROSITE" id="PS50931"/>
    </source>
</evidence>
<dbReference type="Proteomes" id="UP000758022">
    <property type="component" value="Unassembled WGS sequence"/>
</dbReference>
<proteinExistence type="inferred from homology"/>
<dbReference type="GO" id="GO:0003700">
    <property type="term" value="F:DNA-binding transcription factor activity"/>
    <property type="evidence" value="ECO:0007669"/>
    <property type="project" value="InterPro"/>
</dbReference>
<dbReference type="Pfam" id="PF03466">
    <property type="entry name" value="LysR_substrate"/>
    <property type="match status" value="1"/>
</dbReference>
<feature type="domain" description="HTH lysR-type" evidence="5">
    <location>
        <begin position="8"/>
        <end position="65"/>
    </location>
</feature>
<evidence type="ECO:0000256" key="3">
    <source>
        <dbReference type="ARBA" id="ARBA00023125"/>
    </source>
</evidence>
<evidence type="ECO:0000256" key="4">
    <source>
        <dbReference type="ARBA" id="ARBA00023163"/>
    </source>
</evidence>
<dbReference type="InterPro" id="IPR036390">
    <property type="entry name" value="WH_DNA-bd_sf"/>
</dbReference>
<dbReference type="InterPro" id="IPR058163">
    <property type="entry name" value="LysR-type_TF_proteobact-type"/>
</dbReference>
<protein>
    <submittedName>
        <fullName evidence="6">LysR family transcriptional regulator</fullName>
    </submittedName>
</protein>
<dbReference type="GO" id="GO:0043565">
    <property type="term" value="F:sequence-specific DNA binding"/>
    <property type="evidence" value="ECO:0007669"/>
    <property type="project" value="TreeGrafter"/>
</dbReference>
<dbReference type="Proteomes" id="UP000295021">
    <property type="component" value="Unassembled WGS sequence"/>
</dbReference>
<reference evidence="6" key="2">
    <citation type="submission" date="2020-04" db="EMBL/GenBank/DDBJ databases">
        <title>Global-level population genomics supports evidence of horizontal gene transfer on evolution of Rhizobia in Lentils.</title>
        <authorList>
            <person name="Gai Y."/>
            <person name="Cook D."/>
            <person name="Riely B."/>
        </authorList>
    </citation>
    <scope>NUCLEOTIDE SEQUENCE</scope>
    <source>
        <strain evidence="6">TLR9</strain>
    </source>
</reference>
<comment type="similarity">
    <text evidence="1">Belongs to the LysR transcriptional regulatory family.</text>
</comment>
<keyword evidence="3" id="KW-0238">DNA-binding</keyword>
<dbReference type="PANTHER" id="PTHR30537">
    <property type="entry name" value="HTH-TYPE TRANSCRIPTIONAL REGULATOR"/>
    <property type="match status" value="1"/>
</dbReference>
<reference evidence="7 8" key="1">
    <citation type="submission" date="2019-03" db="EMBL/GenBank/DDBJ databases">
        <title>Genomic Encyclopedia of Type Strains, Phase IV (KMG-V): Genome sequencing to study the core and pangenomes of soil and plant-associated prokaryotes.</title>
        <authorList>
            <person name="Whitman W."/>
        </authorList>
    </citation>
    <scope>NUCLEOTIDE SEQUENCE [LARGE SCALE GENOMIC DNA]</scope>
    <source>
        <strain evidence="7 8">FB403</strain>
    </source>
</reference>
<dbReference type="SUPFAM" id="SSF53850">
    <property type="entry name" value="Periplasmic binding protein-like II"/>
    <property type="match status" value="1"/>
</dbReference>
<dbReference type="Gene3D" id="3.40.190.290">
    <property type="match status" value="1"/>
</dbReference>
<dbReference type="Pfam" id="PF00126">
    <property type="entry name" value="HTH_1"/>
    <property type="match status" value="1"/>
</dbReference>
<dbReference type="GO" id="GO:0006351">
    <property type="term" value="P:DNA-templated transcription"/>
    <property type="evidence" value="ECO:0007669"/>
    <property type="project" value="TreeGrafter"/>
</dbReference>
<sequence>MAQNHRHLDWNDLRCVLAVAEHGGLAAAARALGVNHTTVLRRVNAFEEAQGLRLFERLPSGYLLTPGGEELLASVRQISSLVTDLERRLTGRDLRLEGVLRVATTDTLASSILPQHLAAFHARYPDIVVELAVGNLPVDLVRHDVDAAIRPMAGPSETLIGRRVSAVAFAIYAAQGAETRPWLVPDDTLAGTVAGRWVRAHVDPSEIAARADSLLTLRDLAIAGAGRTILPCYLGDVVPERLVRLGEPLPDAVSELWLLMHADLSRTARVRAFNTFMAGALAGERDLLEGRRDRSSRVGSVNATDISGW</sequence>
<comment type="caution">
    <text evidence="6">The sequence shown here is derived from an EMBL/GenBank/DDBJ whole genome shotgun (WGS) entry which is preliminary data.</text>
</comment>
<evidence type="ECO:0000313" key="8">
    <source>
        <dbReference type="Proteomes" id="UP000295021"/>
    </source>
</evidence>
<dbReference type="Gene3D" id="1.10.10.10">
    <property type="entry name" value="Winged helix-like DNA-binding domain superfamily/Winged helix DNA-binding domain"/>
    <property type="match status" value="1"/>
</dbReference>
<gene>
    <name evidence="7" type="ORF">EV131_102112</name>
    <name evidence="6" type="ORF">HFO74_19055</name>
</gene>
<evidence type="ECO:0000313" key="7">
    <source>
        <dbReference type="EMBL" id="TCU28280.1"/>
    </source>
</evidence>
<dbReference type="InterPro" id="IPR000847">
    <property type="entry name" value="LysR_HTH_N"/>
</dbReference>
<organism evidence="6 9">
    <name type="scientific">Rhizobium laguerreae</name>
    <dbReference type="NCBI Taxonomy" id="1076926"/>
    <lineage>
        <taxon>Bacteria</taxon>
        <taxon>Pseudomonadati</taxon>
        <taxon>Pseudomonadota</taxon>
        <taxon>Alphaproteobacteria</taxon>
        <taxon>Hyphomicrobiales</taxon>
        <taxon>Rhizobiaceae</taxon>
        <taxon>Rhizobium/Agrobacterium group</taxon>
        <taxon>Rhizobium</taxon>
    </lineage>
</organism>
<dbReference type="PANTHER" id="PTHR30537:SF3">
    <property type="entry name" value="TRANSCRIPTIONAL REGULATORY PROTEIN"/>
    <property type="match status" value="1"/>
</dbReference>
<dbReference type="AlphaFoldDB" id="A0AAJ3A6B1"/>
<evidence type="ECO:0000256" key="2">
    <source>
        <dbReference type="ARBA" id="ARBA00023015"/>
    </source>
</evidence>
<keyword evidence="4" id="KW-0804">Transcription</keyword>
<dbReference type="EMBL" id="SMBI01000002">
    <property type="protein sequence ID" value="TCU28280.1"/>
    <property type="molecule type" value="Genomic_DNA"/>
</dbReference>
<dbReference type="InterPro" id="IPR036388">
    <property type="entry name" value="WH-like_DNA-bd_sf"/>
</dbReference>
<evidence type="ECO:0000256" key="1">
    <source>
        <dbReference type="ARBA" id="ARBA00009437"/>
    </source>
</evidence>
<dbReference type="PROSITE" id="PS50931">
    <property type="entry name" value="HTH_LYSR"/>
    <property type="match status" value="1"/>
</dbReference>
<accession>A0AAJ3A6B1</accession>
<dbReference type="EMBL" id="JAAXQQ010000006">
    <property type="protein sequence ID" value="MBY3065496.1"/>
    <property type="molecule type" value="Genomic_DNA"/>
</dbReference>
<name>A0AAJ3A6B1_9HYPH</name>
<keyword evidence="2" id="KW-0805">Transcription regulation</keyword>
<dbReference type="RefSeq" id="WP_132609936.1">
    <property type="nucleotide sequence ID" value="NZ_JAAXQQ010000006.1"/>
</dbReference>
<evidence type="ECO:0000313" key="6">
    <source>
        <dbReference type="EMBL" id="MBY3065496.1"/>
    </source>
</evidence>